<comment type="caution">
    <text evidence="1">The sequence shown here is derived from an EMBL/GenBank/DDBJ whole genome shotgun (WGS) entry which is preliminary data.</text>
</comment>
<dbReference type="AlphaFoldDB" id="A0A8H7ATG7"/>
<keyword evidence="2" id="KW-1185">Reference proteome</keyword>
<dbReference type="PANTHER" id="PTHR38846:SF1">
    <property type="entry name" value="C3H1-TYPE DOMAIN-CONTAINING PROTEIN"/>
    <property type="match status" value="1"/>
</dbReference>
<dbReference type="PANTHER" id="PTHR38846">
    <property type="entry name" value="C3H1-TYPE DOMAIN-CONTAINING PROTEIN"/>
    <property type="match status" value="1"/>
</dbReference>
<proteinExistence type="predicted"/>
<reference evidence="1" key="1">
    <citation type="submission" date="2020-02" db="EMBL/GenBank/DDBJ databases">
        <authorList>
            <person name="Palmer J.M."/>
        </authorList>
    </citation>
    <scope>NUCLEOTIDE SEQUENCE</scope>
    <source>
        <strain evidence="1">EPUS1.4</strain>
        <tissue evidence="1">Thallus</tissue>
    </source>
</reference>
<organism evidence="1 2">
    <name type="scientific">Endocarpon pusillum</name>
    <dbReference type="NCBI Taxonomy" id="364733"/>
    <lineage>
        <taxon>Eukaryota</taxon>
        <taxon>Fungi</taxon>
        <taxon>Dikarya</taxon>
        <taxon>Ascomycota</taxon>
        <taxon>Pezizomycotina</taxon>
        <taxon>Eurotiomycetes</taxon>
        <taxon>Chaetothyriomycetidae</taxon>
        <taxon>Verrucariales</taxon>
        <taxon>Verrucariaceae</taxon>
        <taxon>Endocarpon</taxon>
    </lineage>
</organism>
<dbReference type="Proteomes" id="UP000606974">
    <property type="component" value="Unassembled WGS sequence"/>
</dbReference>
<protein>
    <submittedName>
        <fullName evidence="1">Uncharacterized protein</fullName>
    </submittedName>
</protein>
<gene>
    <name evidence="1" type="ORF">GJ744_004389</name>
</gene>
<name>A0A8H7ATG7_9EURO</name>
<dbReference type="EMBL" id="JAACFV010000002">
    <property type="protein sequence ID" value="KAF7514064.1"/>
    <property type="molecule type" value="Genomic_DNA"/>
</dbReference>
<evidence type="ECO:0000313" key="2">
    <source>
        <dbReference type="Proteomes" id="UP000606974"/>
    </source>
</evidence>
<accession>A0A8H7ATG7</accession>
<dbReference type="OrthoDB" id="6105938at2759"/>
<sequence length="148" mass="16902">MSASSGYDGFASFDIDPTASIVTEFNRLAIQKSWKKDSEQYKKQRARLVNQEFNAYFGSNLNNLAAWQALCKAVSITPIPSSVTQCKKLLKKVYVNIYDLIDAARLGEVARTFPSNQKLAAYTRQNKIFPKREAKLNKLLKFMLRHIF</sequence>
<evidence type="ECO:0000313" key="1">
    <source>
        <dbReference type="EMBL" id="KAF7514064.1"/>
    </source>
</evidence>